<dbReference type="InterPro" id="IPR025110">
    <property type="entry name" value="AMP-bd_C"/>
</dbReference>
<keyword evidence="5" id="KW-0808">Transferase</keyword>
<evidence type="ECO:0000256" key="3">
    <source>
        <dbReference type="ARBA" id="ARBA00022598"/>
    </source>
</evidence>
<feature type="domain" description="PKS/mFAS DH" evidence="13">
    <location>
        <begin position="933"/>
        <end position="1252"/>
    </location>
</feature>
<dbReference type="InterPro" id="IPR020845">
    <property type="entry name" value="AMP-binding_CS"/>
</dbReference>
<keyword evidence="7" id="KW-0560">Oxidoreductase</keyword>
<evidence type="ECO:0000256" key="5">
    <source>
        <dbReference type="ARBA" id="ARBA00022679"/>
    </source>
</evidence>
<dbReference type="Pfam" id="PF08659">
    <property type="entry name" value="KR"/>
    <property type="match status" value="1"/>
</dbReference>
<dbReference type="InterPro" id="IPR016039">
    <property type="entry name" value="Thiolase-like"/>
</dbReference>
<dbReference type="GO" id="GO:0006633">
    <property type="term" value="P:fatty acid biosynthetic process"/>
    <property type="evidence" value="ECO:0007669"/>
    <property type="project" value="InterPro"/>
</dbReference>
<feature type="domain" description="Carrier" evidence="11">
    <location>
        <begin position="2244"/>
        <end position="2321"/>
    </location>
</feature>
<dbReference type="InterPro" id="IPR001227">
    <property type="entry name" value="Ac_transferase_dom_sf"/>
</dbReference>
<dbReference type="GO" id="GO:1901336">
    <property type="term" value="P:lactone biosynthetic process"/>
    <property type="evidence" value="ECO:0007669"/>
    <property type="project" value="UniProtKB-ARBA"/>
</dbReference>
<keyword evidence="2" id="KW-0597">Phosphoprotein</keyword>
<dbReference type="InterPro" id="IPR032821">
    <property type="entry name" value="PKS_assoc"/>
</dbReference>
<dbReference type="Pfam" id="PF13193">
    <property type="entry name" value="AMP-binding_C"/>
    <property type="match status" value="1"/>
</dbReference>
<dbReference type="GO" id="GO:0004312">
    <property type="term" value="F:fatty acid synthase activity"/>
    <property type="evidence" value="ECO:0007669"/>
    <property type="project" value="TreeGrafter"/>
</dbReference>
<dbReference type="PANTHER" id="PTHR43775">
    <property type="entry name" value="FATTY ACID SYNTHASE"/>
    <property type="match status" value="1"/>
</dbReference>
<dbReference type="Pfam" id="PF14765">
    <property type="entry name" value="PS-DH"/>
    <property type="match status" value="1"/>
</dbReference>
<keyword evidence="3" id="KW-0436">Ligase</keyword>
<evidence type="ECO:0000313" key="15">
    <source>
        <dbReference type="Proteomes" id="UP000226192"/>
    </source>
</evidence>
<dbReference type="InterPro" id="IPR013968">
    <property type="entry name" value="PKS_KR"/>
</dbReference>
<dbReference type="NCBIfam" id="TIGR01733">
    <property type="entry name" value="AA-adenyl-dom"/>
    <property type="match status" value="1"/>
</dbReference>
<dbReference type="InterPro" id="IPR049552">
    <property type="entry name" value="PKS_DH_N"/>
</dbReference>
<evidence type="ECO:0000313" key="14">
    <source>
        <dbReference type="EMBL" id="PHH63847.1"/>
    </source>
</evidence>
<dbReference type="InterPro" id="IPR014043">
    <property type="entry name" value="Acyl_transferase_dom"/>
</dbReference>
<dbReference type="InterPro" id="IPR036736">
    <property type="entry name" value="ACP-like_sf"/>
</dbReference>
<dbReference type="InterPro" id="IPR018201">
    <property type="entry name" value="Ketoacyl_synth_AS"/>
</dbReference>
<accession>A0A2C5Y574</accession>
<dbReference type="SUPFAM" id="SSF55048">
    <property type="entry name" value="Probable ACP-binding domain of malonyl-CoA ACP transacylase"/>
    <property type="match status" value="1"/>
</dbReference>
<dbReference type="PROSITE" id="PS00606">
    <property type="entry name" value="KS3_1"/>
    <property type="match status" value="1"/>
</dbReference>
<keyword evidence="8" id="KW-0511">Multifunctional enzyme</keyword>
<dbReference type="Gene3D" id="3.40.50.720">
    <property type="entry name" value="NAD(P)-binding Rossmann-like Domain"/>
    <property type="match status" value="4"/>
</dbReference>
<dbReference type="PROSITE" id="PS52019">
    <property type="entry name" value="PKS_MFAS_DH"/>
    <property type="match status" value="1"/>
</dbReference>
<organism evidence="14 15">
    <name type="scientific">Ophiocordyceps australis</name>
    <dbReference type="NCBI Taxonomy" id="1399860"/>
    <lineage>
        <taxon>Eukaryota</taxon>
        <taxon>Fungi</taxon>
        <taxon>Dikarya</taxon>
        <taxon>Ascomycota</taxon>
        <taxon>Pezizomycotina</taxon>
        <taxon>Sordariomycetes</taxon>
        <taxon>Hypocreomycetidae</taxon>
        <taxon>Hypocreales</taxon>
        <taxon>Ophiocordycipitaceae</taxon>
        <taxon>Ophiocordyceps</taxon>
    </lineage>
</organism>
<evidence type="ECO:0000259" key="13">
    <source>
        <dbReference type="PROSITE" id="PS52019"/>
    </source>
</evidence>
<dbReference type="Gene3D" id="3.40.366.10">
    <property type="entry name" value="Malonyl-Coenzyme A Acyl Carrier Protein, domain 2"/>
    <property type="match status" value="1"/>
</dbReference>
<dbReference type="Pfam" id="PF00698">
    <property type="entry name" value="Acyl_transf_1"/>
    <property type="match status" value="1"/>
</dbReference>
<evidence type="ECO:0000256" key="2">
    <source>
        <dbReference type="ARBA" id="ARBA00022553"/>
    </source>
</evidence>
<dbReference type="PROSITE" id="PS52004">
    <property type="entry name" value="KS3_2"/>
    <property type="match status" value="1"/>
</dbReference>
<dbReference type="InterPro" id="IPR020807">
    <property type="entry name" value="PKS_DH"/>
</dbReference>
<dbReference type="InterPro" id="IPR023213">
    <property type="entry name" value="CAT-like_dom_sf"/>
</dbReference>
<evidence type="ECO:0008006" key="16">
    <source>
        <dbReference type="Google" id="ProtNLM"/>
    </source>
</evidence>
<dbReference type="Pfam" id="PF02801">
    <property type="entry name" value="Ketoacyl-synt_C"/>
    <property type="match status" value="1"/>
</dbReference>
<dbReference type="SUPFAM" id="SSF47336">
    <property type="entry name" value="ACP-like"/>
    <property type="match status" value="2"/>
</dbReference>
<evidence type="ECO:0000256" key="1">
    <source>
        <dbReference type="ARBA" id="ARBA00022450"/>
    </source>
</evidence>
<dbReference type="SMART" id="SM00829">
    <property type="entry name" value="PKS_ER"/>
    <property type="match status" value="1"/>
</dbReference>
<dbReference type="OrthoDB" id="329835at2759"/>
<dbReference type="InterPro" id="IPR050091">
    <property type="entry name" value="PKS_NRPS_Biosynth_Enz"/>
</dbReference>
<dbReference type="InterPro" id="IPR009081">
    <property type="entry name" value="PP-bd_ACP"/>
</dbReference>
<dbReference type="InterPro" id="IPR049551">
    <property type="entry name" value="PKS_DH_C"/>
</dbReference>
<dbReference type="GO" id="GO:0016874">
    <property type="term" value="F:ligase activity"/>
    <property type="evidence" value="ECO:0007669"/>
    <property type="project" value="UniProtKB-KW"/>
</dbReference>
<dbReference type="Gene3D" id="3.40.50.12780">
    <property type="entry name" value="N-terminal domain of ligase-like"/>
    <property type="match status" value="1"/>
</dbReference>
<dbReference type="FunFam" id="3.40.366.10:FF:000002">
    <property type="entry name" value="Probable polyketide synthase 2"/>
    <property type="match status" value="1"/>
</dbReference>
<dbReference type="Pfam" id="PF07993">
    <property type="entry name" value="NAD_binding_4"/>
    <property type="match status" value="1"/>
</dbReference>
<dbReference type="InterPro" id="IPR042104">
    <property type="entry name" value="PKS_dehydratase_sf"/>
</dbReference>
<dbReference type="InterPro" id="IPR014030">
    <property type="entry name" value="Ketoacyl_synth_N"/>
</dbReference>
<proteinExistence type="inferred from homology"/>
<dbReference type="GO" id="GO:0044550">
    <property type="term" value="P:secondary metabolite biosynthetic process"/>
    <property type="evidence" value="ECO:0007669"/>
    <property type="project" value="TreeGrafter"/>
</dbReference>
<dbReference type="Gene3D" id="3.30.559.10">
    <property type="entry name" value="Chloramphenicol acetyltransferase-like domain"/>
    <property type="match status" value="1"/>
</dbReference>
<dbReference type="Pfam" id="PF21089">
    <property type="entry name" value="PKS_DH_N"/>
    <property type="match status" value="1"/>
</dbReference>
<dbReference type="InterPro" id="IPR016036">
    <property type="entry name" value="Malonyl_transacylase_ACP-bd"/>
</dbReference>
<dbReference type="InterPro" id="IPR036291">
    <property type="entry name" value="NAD(P)-bd_dom_sf"/>
</dbReference>
<dbReference type="InterPro" id="IPR013120">
    <property type="entry name" value="FAR_NAD-bd"/>
</dbReference>
<dbReference type="Proteomes" id="UP000226192">
    <property type="component" value="Unassembled WGS sequence"/>
</dbReference>
<dbReference type="InterPro" id="IPR014031">
    <property type="entry name" value="Ketoacyl_synth_C"/>
</dbReference>
<dbReference type="Pfam" id="PF08240">
    <property type="entry name" value="ADH_N"/>
    <property type="match status" value="1"/>
</dbReference>
<dbReference type="SMART" id="SM00825">
    <property type="entry name" value="PKS_KS"/>
    <property type="match status" value="1"/>
</dbReference>
<dbReference type="Gene3D" id="3.30.300.30">
    <property type="match status" value="1"/>
</dbReference>
<dbReference type="CDD" id="cd00833">
    <property type="entry name" value="PKS"/>
    <property type="match status" value="1"/>
</dbReference>
<evidence type="ECO:0000256" key="4">
    <source>
        <dbReference type="ARBA" id="ARBA00022603"/>
    </source>
</evidence>
<keyword evidence="4" id="KW-0489">Methyltransferase</keyword>
<feature type="active site" description="Proton donor; for dehydratase activity" evidence="10">
    <location>
        <position position="1159"/>
    </location>
</feature>
<dbReference type="Gene3D" id="3.30.559.30">
    <property type="entry name" value="Nonribosomal peptide synthetase, condensation domain"/>
    <property type="match status" value="1"/>
</dbReference>
<dbReference type="PROSITE" id="PS00455">
    <property type="entry name" value="AMP_BINDING"/>
    <property type="match status" value="1"/>
</dbReference>
<dbReference type="GO" id="GO:0032259">
    <property type="term" value="P:methylation"/>
    <property type="evidence" value="ECO:0007669"/>
    <property type="project" value="UniProtKB-KW"/>
</dbReference>
<dbReference type="InterPro" id="IPR020806">
    <property type="entry name" value="PKS_PP-bd"/>
</dbReference>
<dbReference type="InterPro" id="IPR016035">
    <property type="entry name" value="Acyl_Trfase/lysoPLipase"/>
</dbReference>
<dbReference type="SMART" id="SM00822">
    <property type="entry name" value="PKS_KR"/>
    <property type="match status" value="1"/>
</dbReference>
<dbReference type="InterPro" id="IPR049900">
    <property type="entry name" value="PKS_mFAS_DH"/>
</dbReference>
<feature type="region of interest" description="N-terminal hotdog fold" evidence="10">
    <location>
        <begin position="933"/>
        <end position="1067"/>
    </location>
</feature>
<dbReference type="Pfam" id="PF13602">
    <property type="entry name" value="ADH_zinc_N_2"/>
    <property type="match status" value="1"/>
</dbReference>
<evidence type="ECO:0000256" key="9">
    <source>
        <dbReference type="ARBA" id="ARBA00029443"/>
    </source>
</evidence>
<dbReference type="FunFam" id="3.40.47.10:FF:000019">
    <property type="entry name" value="Polyketide synthase type I"/>
    <property type="match status" value="1"/>
</dbReference>
<dbReference type="SUPFAM" id="SSF53901">
    <property type="entry name" value="Thiolase-like"/>
    <property type="match status" value="1"/>
</dbReference>
<comment type="caution">
    <text evidence="14">The sequence shown here is derived from an EMBL/GenBank/DDBJ whole genome shotgun (WGS) entry which is preliminary data.</text>
</comment>
<feature type="active site" description="Proton acceptor; for dehydratase activity" evidence="10">
    <location>
        <position position="965"/>
    </location>
</feature>
<dbReference type="InterPro" id="IPR020841">
    <property type="entry name" value="PKS_Beta-ketoAc_synthase_dom"/>
</dbReference>
<dbReference type="SUPFAM" id="SSF52777">
    <property type="entry name" value="CoA-dependent acyltransferases"/>
    <property type="match status" value="2"/>
</dbReference>
<reference evidence="14 15" key="1">
    <citation type="submission" date="2017-06" db="EMBL/GenBank/DDBJ databases">
        <title>Ant-infecting Ophiocordyceps genomes reveal a high diversity of potential behavioral manipulation genes and a possible major role for enterotoxins.</title>
        <authorList>
            <person name="De Bekker C."/>
            <person name="Evans H.C."/>
            <person name="Brachmann A."/>
            <person name="Hughes D.P."/>
        </authorList>
    </citation>
    <scope>NUCLEOTIDE SEQUENCE [LARGE SCALE GENOMIC DNA]</scope>
    <source>
        <strain evidence="14 15">Map64</strain>
    </source>
</reference>
<sequence length="3924" mass="425836">MSAEEACGTQDPTVIVGLACRVAGADTPSKLWENIAEQRDVQRKMPDKRFNVDAFFHPEPSHKGTTNARYGYFLDQDVAKFDASFFGISGKEAEAMDPQQRLLLEVVYEALEDAGITLDEIRGSLTSVFCGSFTNDYNAMLTKDLESYPKYTVTGTGNAILSNRISYFYDLHGTSVTIDTACSSSLVCFHLGSQTLQNGEADISLVVGSALHYDSNVFITMTDLGMLSTNGRCAAFDASGSGYVRGEGIACAVLKRAADARAHGDVVRAVVRATGTNHDGGGGKKGITLPSGAAQERLIRETYARAGLDPADTQYFEAHGTGTAAGDPIEAAAVGAVFAAGRRGVLWMGSVKTNIGHLEGASGLAGIIKTTLALEKGMIPPNMHFDTPNPKIDFAGCRLAVPTRVMAWEVAPGAVRRASINSFGYGGTNAHVVLEEYVAASQVAAEALEPGHDDAQRPHLLPLTSHSPKAGELTEKALLEFLESASGVTLGSLAHSLSTRRTMHAQRSFIVSSSIASVAEQLCSARQHAPWTLAGKTPPRIGFVFTGQGAQWHGMARQLMSHCRLFTQTLERCDALLKTLPDGPEWSIVEELERPLDACRLGETLYSQTICTALQVALVDLLACWGIRPAAVVGHSSGEVAAAYAAGILSLDGAVAAAYYRGLYMAASGEDSARGGMMAVGLPEQKCRQELEAFAGRLVLAAVNSPFTMTVSGDEDALTELGDLLLAEKVFVRRLAVKQAFHSHHMVPLAPAYQCALEQTAALKQGACVAQCRMFSSVTARLADPMGMGAAYWAANMVQPVRFSDALTGILLDERDEQNVDVLVEIGPHPALRGPARQTAQALRLDLPYIGSLARGVADFESLLSMAGTLFCLGCAVDLAAVNAKLSRAADGSLVQTATGSRLDKLPTYSWQHGRYWAETRVIREHRQRPFRHSLLGHGVAGSVARRPRFRNYLRLSELPWLSGHVVENKAVFPGAGYISMAVEAAVRTDELDGVEMVQVKQVVIKKALLIPSTDEGVEVVVELEPVVLSARSQSDTWYKFEVFSYDDGSNCTSHCHGLISVARGRAAPLDASCLTTDKSAASSLSFTELRKRTWRSVPAHSFYKSMAKLGLCYGDCFRLLRGSIESGEGFAMSELVFDPSVLPSEAGDETILHPTLLDAFFHVMFLAIQERLGRPLDEPYVPSYLASLKLSGRFFDLRHDRGVKRFCVASFTKLPSPRVAMSSLFMRDETDDLVMDISGLELTSLGRHVVEGQAPRALFYRLRWQPCFDLLPDGQEAALPELIDLYAHQYPNASMLYIAADLEHMDGLLRRLGVLQGERRRLKHMDVWCAGRSGDDLVAGAEELCKTSRGLVTVVSAPERASYDVVIVNEAVSDAALFVKGSGHVVMSDLAVDSCTASGLVRVFRSKGYTAFRTLSDAYSAPTELSVIVPRATPSTRVASILEALHAAYPGRLLPITFDAIVSGSASPCSNVIVLAGLDESASEKTVFLGAQRLLTSVQKNIVWATEGATFATSRPESAIYLGLVRVASSENDALRALVFDFAAESPASSIAANLVRLLDTGIAEGEVAEQEGIIYIPRVEADDERNCKLTNGPNQEPRLEPFGTPDTQTALALRIGKVGLLETLHFGQDEQVEDTELGDEDVEVETRASSINFRDVAASMGIIEDSELGDECAGLCTRVGSRVTGFKAGDRVVALRPGQGAHRSLVRNPASWCYKLPESMSFVEAAAMPLILGTAWFALDHTARLARGETLLIHAAAGGVGQMAIQIAQGVGARILATVGSPAKRQLLKDTYGLADEQIFSSRNDLFVKGVMGATGGRGVDVVLNSLAGPLLHASWACLAPFGRFVEIGKRDIHENASISMDPFRRNVLFASIDLVTMFEQNKPLGARLFKECFDLIASGKIKAPATIRQFSYAELVKGFRMLQMGRHTGKIVLVPHAEDMVPVLRSGYRNTKLFSAEKTYLLVGGLGGLGRTLSQWMVRKGATKLAFLSRSGADKPEAKVTMQWLIERGISVGIYRGDVSQACHVAACVDSIGSSLGGLFQAAMVLHDKPLETMTHAQWQSCCLPKVEGTRNLHQATLGRKLDFFISFSSVACIVGSKGQANYAAANCFLDALMRHRRQAGLVGTSINVGAVTGVGVVAENEELHKKLLRMGMDTINEQELLYQVEEAVLANGTLASLTPRGCTAHQIISGVGLVSPNIYWASKPMMKNLYVNHDFGGDGAADQTQKNLLAILKNEPEMDKRLALLLDGFLDKIAEVLATPRESILASSPLSAYGLDSIVAVEFRKWFRNEVQVDIALFDILGAASINALVSKTVRMMAKSPLAKETVVKSHAANDQTASRVEVEGPSDKTVNSAMASGELTKASAEGASPLSTFQSRLWFVHSFLDDKSLLNLPVVLHMRGKPDHASLQTTLRELAWRNPVLRSAYFEGEECSMQQPMDDFELDLDYQDFSCISYASTEQQAKSSDQASKAKQALLGELLQHKRLMEMNVDEGQVASFCLVKLSDLEWAMVAVAHHMSIDRGSLFPMMSQFVAIYDAVRAKTDLAFVAAPEFDYVDFTLWHNARLASDLMKPDLEWWRRTLEGVAQSSKLLPFARFEQRPARGEPQREKVRTTIEANMFARMKRISAQSGATPFHFVLAAFRAFIYRYTEEKDVVLLMVDGNRPHPDTESLVGFFVNLAPVRCNDDCDVPFDQLFQATKRRALDAMAHSGVPFDTIVDIVKAQKTSSHMPLGQIAVNYQIHGPAPAYQTVDFVVDDITSSDIPTAAEMQLEAIETSQHCLDLKIEYATLLYSDADMERFVDNFGVFLTNCIRDHRQPVDEIAMCGPLEMDLLGSRYWNTQTRENQWQRRSVLDVIASQQPLAVAINTSDGDAMSYQELMQNASSLAAALLDAGLVPGQCIGVVALPGVEAIVAVLGILMLGACYVALDVDFAEDRLAFMVKDSRAAALVVGKEHEGLAARLAAKSVGGAPVVLRVDEACARAGCLARQRPRQPQDPFYMIYTSGSTGTPKGVVLSEANTQAMLASLNKHLDFGHTDVFLAHTTMAFDLSVVQIFGALTAGATVSLASWETRKDPAALARFMEQQGVSVTYFTPTQYSLLVEANSGALRRCSKYRVALFAGERLPVRLVRAFFHLGLGASLYNTWAPSELVVQTTLAKIDAPPQGVVSLPIGYPLDNCRHYIVDARGEPVPCGHVGELVVGGAQVGVGYLHRPELNAQFFVRNVFASDDDCRRGWTRMFKTGDRGRFRPDGQLEFHGRIAGDKQIKLRGFRLDLGEVEHVLFRESQLLYTGALADIAVVARTVESGDTQLVAFILLRDKMVQGAAKAAVVSRLHQSVKPHLNHYMLPSGYQFIDQLPLTIGGKVNRRELLERRLDLVYPSSVTTRLKESHAADLSEACAPAVDHLDKSVIALFQTVLGGVQVRLHDSFFDRGGNSILLIRLHAKIKRKFKLAPPLPALIRQPTAAAVCAYIRSGGGTADVQSNRAMINWKTETNLPNMSQYMPHFDALSLVQNFAEFGAVLLTGAETFIGVHVLAALLRNKADVTVHVVGSMQRLEFAPLLHLLAKHQLLDQDGLDADQVTRRVCLVPGALSEPNLGLSRSAFGSLGAAVDAIYHLGGHVSLLKPYSALRRLNVAPVLDMIRLAGCGRRVSALHYLSTWSVAHLQTWTGATRTRDDYVTAEEPCTHFTPPTDDAAGYFKTRWVAESLLVEAARRGFPVTIVRASAVTAARADGGAAGDVLDPADELTMRMVVDMVDSGTVPSIGRDDQPGFAIDVVPVDWLAESLVALTTRSRHKAACPSTAAAASSSPTPSLHIFHLSNPQPLALRRLPLIIAQLRPGHGQLISLSEWLATMAAQGQDDASQRARNEAVRQTLETGSVMFSLQNTWTMGVLEEQRPGLVAKCPAVDAVFLKALWERMGRG</sequence>
<dbReference type="InterPro" id="IPR011032">
    <property type="entry name" value="GroES-like_sf"/>
</dbReference>
<dbReference type="FunFam" id="3.40.50.720:FF:000209">
    <property type="entry name" value="Polyketide synthase Pks12"/>
    <property type="match status" value="1"/>
</dbReference>
<dbReference type="Gene3D" id="1.10.1200.10">
    <property type="entry name" value="ACP-like"/>
    <property type="match status" value="2"/>
</dbReference>
<dbReference type="InterPro" id="IPR020843">
    <property type="entry name" value="ER"/>
</dbReference>
<dbReference type="InterPro" id="IPR013154">
    <property type="entry name" value="ADH-like_N"/>
</dbReference>
<dbReference type="SMART" id="SM00826">
    <property type="entry name" value="PKS_DH"/>
    <property type="match status" value="1"/>
</dbReference>
<evidence type="ECO:0000259" key="12">
    <source>
        <dbReference type="PROSITE" id="PS52004"/>
    </source>
</evidence>
<dbReference type="InterPro" id="IPR010071">
    <property type="entry name" value="AA_adenyl_dom"/>
</dbReference>
<evidence type="ECO:0000256" key="10">
    <source>
        <dbReference type="PROSITE-ProRule" id="PRU01363"/>
    </source>
</evidence>
<dbReference type="GO" id="GO:0008168">
    <property type="term" value="F:methyltransferase activity"/>
    <property type="evidence" value="ECO:0007669"/>
    <property type="project" value="UniProtKB-KW"/>
</dbReference>
<dbReference type="SUPFAM" id="SSF52151">
    <property type="entry name" value="FabD/lysophospholipase-like"/>
    <property type="match status" value="1"/>
</dbReference>
<protein>
    <recommendedName>
        <fullName evidence="16">Carrier domain-containing protein</fullName>
    </recommendedName>
</protein>
<evidence type="ECO:0000259" key="11">
    <source>
        <dbReference type="PROSITE" id="PS50075"/>
    </source>
</evidence>
<dbReference type="InterPro" id="IPR045851">
    <property type="entry name" value="AMP-bd_C_sf"/>
</dbReference>
<name>A0A2C5Y574_9HYPO</name>
<dbReference type="SMART" id="SM00827">
    <property type="entry name" value="PKS_AT"/>
    <property type="match status" value="1"/>
</dbReference>
<dbReference type="SUPFAM" id="SSF56801">
    <property type="entry name" value="Acetyl-CoA synthetase-like"/>
    <property type="match status" value="1"/>
</dbReference>
<dbReference type="SUPFAM" id="SSF50129">
    <property type="entry name" value="GroES-like"/>
    <property type="match status" value="1"/>
</dbReference>
<dbReference type="GO" id="GO:0004315">
    <property type="term" value="F:3-oxoacyl-[acyl-carrier-protein] synthase activity"/>
    <property type="evidence" value="ECO:0007669"/>
    <property type="project" value="InterPro"/>
</dbReference>
<comment type="similarity">
    <text evidence="9">In the C-terminal section; belongs to the NRP synthetase family.</text>
</comment>
<dbReference type="InterPro" id="IPR042099">
    <property type="entry name" value="ANL_N_sf"/>
</dbReference>
<evidence type="ECO:0000256" key="7">
    <source>
        <dbReference type="ARBA" id="ARBA00023002"/>
    </source>
</evidence>
<keyword evidence="1" id="KW-0596">Phosphopantetheine</keyword>
<dbReference type="SUPFAM" id="SSF51735">
    <property type="entry name" value="NAD(P)-binding Rossmann-fold domains"/>
    <property type="match status" value="4"/>
</dbReference>
<dbReference type="Gene3D" id="3.10.129.110">
    <property type="entry name" value="Polyketide synthase dehydratase"/>
    <property type="match status" value="1"/>
</dbReference>
<dbReference type="InterPro" id="IPR000873">
    <property type="entry name" value="AMP-dep_synth/lig_dom"/>
</dbReference>
<dbReference type="CDD" id="cd05195">
    <property type="entry name" value="enoyl_red"/>
    <property type="match status" value="1"/>
</dbReference>
<evidence type="ECO:0000256" key="6">
    <source>
        <dbReference type="ARBA" id="ARBA00022737"/>
    </source>
</evidence>
<dbReference type="GO" id="GO:0016491">
    <property type="term" value="F:oxidoreductase activity"/>
    <property type="evidence" value="ECO:0007669"/>
    <property type="project" value="UniProtKB-KW"/>
</dbReference>
<dbReference type="Pfam" id="PF00550">
    <property type="entry name" value="PP-binding"/>
    <property type="match status" value="2"/>
</dbReference>
<dbReference type="GO" id="GO:0031177">
    <property type="term" value="F:phosphopantetheine binding"/>
    <property type="evidence" value="ECO:0007669"/>
    <property type="project" value="InterPro"/>
</dbReference>
<dbReference type="CDD" id="cd05930">
    <property type="entry name" value="A_NRPS"/>
    <property type="match status" value="1"/>
</dbReference>
<dbReference type="PANTHER" id="PTHR43775:SF37">
    <property type="entry name" value="SI:DKEY-61P9.11"/>
    <property type="match status" value="1"/>
</dbReference>
<dbReference type="EMBL" id="NJET01000041">
    <property type="protein sequence ID" value="PHH63847.1"/>
    <property type="molecule type" value="Genomic_DNA"/>
</dbReference>
<dbReference type="Pfam" id="PF00109">
    <property type="entry name" value="ketoacyl-synt"/>
    <property type="match status" value="1"/>
</dbReference>
<dbReference type="Gene3D" id="3.90.180.10">
    <property type="entry name" value="Medium-chain alcohol dehydrogenases, catalytic domain"/>
    <property type="match status" value="1"/>
</dbReference>
<gene>
    <name evidence="14" type="ORF">CDD81_5404</name>
</gene>
<dbReference type="InterPro" id="IPR057326">
    <property type="entry name" value="KR_dom"/>
</dbReference>
<feature type="region of interest" description="C-terminal hotdog fold" evidence="10">
    <location>
        <begin position="1095"/>
        <end position="1252"/>
    </location>
</feature>
<dbReference type="STRING" id="1399860.A0A2C5Y574"/>
<evidence type="ECO:0000256" key="8">
    <source>
        <dbReference type="ARBA" id="ARBA00023268"/>
    </source>
</evidence>
<keyword evidence="15" id="KW-1185">Reference proteome</keyword>
<dbReference type="Gene3D" id="3.40.47.10">
    <property type="match status" value="1"/>
</dbReference>
<feature type="domain" description="Carrier" evidence="11">
    <location>
        <begin position="3403"/>
        <end position="3478"/>
    </location>
</feature>
<dbReference type="Pfam" id="PF00501">
    <property type="entry name" value="AMP-binding"/>
    <property type="match status" value="1"/>
</dbReference>
<dbReference type="Pfam" id="PF00668">
    <property type="entry name" value="Condensation"/>
    <property type="match status" value="1"/>
</dbReference>
<dbReference type="Gene3D" id="3.30.70.3290">
    <property type="match status" value="1"/>
</dbReference>
<keyword evidence="6" id="KW-0677">Repeat</keyword>
<dbReference type="InterPro" id="IPR001242">
    <property type="entry name" value="Condensation_dom"/>
</dbReference>
<dbReference type="Pfam" id="PF16197">
    <property type="entry name" value="KAsynt_C_assoc"/>
    <property type="match status" value="1"/>
</dbReference>
<dbReference type="PROSITE" id="PS50075">
    <property type="entry name" value="CARRIER"/>
    <property type="match status" value="2"/>
</dbReference>
<dbReference type="SMART" id="SM00823">
    <property type="entry name" value="PKS_PP"/>
    <property type="match status" value="2"/>
</dbReference>
<feature type="domain" description="Ketosynthase family 3 (KS3)" evidence="12">
    <location>
        <begin position="10"/>
        <end position="436"/>
    </location>
</feature>